<feature type="domain" description="TLC" evidence="8">
    <location>
        <begin position="93"/>
        <end position="308"/>
    </location>
</feature>
<feature type="transmembrane region" description="Helical" evidence="7">
    <location>
        <begin position="246"/>
        <end position="266"/>
    </location>
</feature>
<reference evidence="9" key="1">
    <citation type="submission" date="2021-05" db="EMBL/GenBank/DDBJ databases">
        <title>The genome of the haptophyte Pavlova lutheri (Diacronema luteri, Pavlovales) - a model for lipid biosynthesis in eukaryotic algae.</title>
        <authorList>
            <person name="Hulatt C.J."/>
            <person name="Posewitz M.C."/>
        </authorList>
    </citation>
    <scope>NUCLEOTIDE SEQUENCE</scope>
    <source>
        <strain evidence="9">NIVA-4/92</strain>
    </source>
</reference>
<protein>
    <recommendedName>
        <fullName evidence="8">TLC domain-containing protein</fullName>
    </recommendedName>
</protein>
<evidence type="ECO:0000256" key="6">
    <source>
        <dbReference type="SAM" id="MobiDB-lite"/>
    </source>
</evidence>
<evidence type="ECO:0000256" key="7">
    <source>
        <dbReference type="SAM" id="Phobius"/>
    </source>
</evidence>
<evidence type="ECO:0000259" key="8">
    <source>
        <dbReference type="PROSITE" id="PS50922"/>
    </source>
</evidence>
<evidence type="ECO:0000256" key="2">
    <source>
        <dbReference type="ARBA" id="ARBA00022692"/>
    </source>
</evidence>
<dbReference type="PROSITE" id="PS50922">
    <property type="entry name" value="TLC"/>
    <property type="match status" value="1"/>
</dbReference>
<evidence type="ECO:0000313" key="9">
    <source>
        <dbReference type="EMBL" id="KAG8460529.1"/>
    </source>
</evidence>
<dbReference type="OMA" id="IMSAYLG"/>
<feature type="transmembrane region" description="Helical" evidence="7">
    <location>
        <begin position="199"/>
        <end position="218"/>
    </location>
</feature>
<dbReference type="Proteomes" id="UP000751190">
    <property type="component" value="Unassembled WGS sequence"/>
</dbReference>
<dbReference type="PANTHER" id="PTHR13439">
    <property type="entry name" value="CT120 PROTEIN"/>
    <property type="match status" value="1"/>
</dbReference>
<accession>A0A8J5XAJ5</accession>
<comment type="subcellular location">
    <subcellularLocation>
        <location evidence="1">Membrane</location>
        <topology evidence="1">Multi-pass membrane protein</topology>
    </subcellularLocation>
</comment>
<dbReference type="OrthoDB" id="10471857at2759"/>
<feature type="region of interest" description="Disordered" evidence="6">
    <location>
        <begin position="18"/>
        <end position="63"/>
    </location>
</feature>
<proteinExistence type="predicted"/>
<gene>
    <name evidence="9" type="ORF">KFE25_013179</name>
</gene>
<dbReference type="Pfam" id="PF03798">
    <property type="entry name" value="TRAM_LAG1_CLN8"/>
    <property type="match status" value="1"/>
</dbReference>
<comment type="caution">
    <text evidence="9">The sequence shown here is derived from an EMBL/GenBank/DDBJ whole genome shotgun (WGS) entry which is preliminary data.</text>
</comment>
<sequence>MHAPAHASATARLRALSPLSPPFKAPETSVRAARDDALRRTGGAPCAARAAPRAGAPDGAPDGARRGAARALLLRLLRDMASWAAAFVTIAAAVGTDAGEDLVDLVHSVWASCESLRLASTLQPSRRNDVLLPERMVHSAHDLFATSLAYFWCDVIWIAVQRARGRAPHLWLGRLAHHAVQTAANAPVLLSAGRQRRIMSAYLGLAYTAELSTIFLRLSRLLPRLRRRARLDGALLRWLDCQNRRALLATFVVFRLVNFPICGRLIARNRAELPRAVVRTHASFATLAYVLNVGWFVRLARRRGSQSAG</sequence>
<feature type="transmembrane region" description="Helical" evidence="7">
    <location>
        <begin position="278"/>
        <end position="297"/>
    </location>
</feature>
<keyword evidence="10" id="KW-1185">Reference proteome</keyword>
<keyword evidence="2 5" id="KW-0812">Transmembrane</keyword>
<evidence type="ECO:0000256" key="4">
    <source>
        <dbReference type="ARBA" id="ARBA00023136"/>
    </source>
</evidence>
<dbReference type="InterPro" id="IPR006634">
    <property type="entry name" value="TLC-dom"/>
</dbReference>
<evidence type="ECO:0000256" key="1">
    <source>
        <dbReference type="ARBA" id="ARBA00004141"/>
    </source>
</evidence>
<evidence type="ECO:0000313" key="10">
    <source>
        <dbReference type="Proteomes" id="UP000751190"/>
    </source>
</evidence>
<name>A0A8J5XAJ5_DIALT</name>
<evidence type="ECO:0000256" key="3">
    <source>
        <dbReference type="ARBA" id="ARBA00022989"/>
    </source>
</evidence>
<evidence type="ECO:0000256" key="5">
    <source>
        <dbReference type="PROSITE-ProRule" id="PRU00205"/>
    </source>
</evidence>
<feature type="compositionally biased region" description="Low complexity" evidence="6">
    <location>
        <begin position="40"/>
        <end position="62"/>
    </location>
</feature>
<dbReference type="InterPro" id="IPR050846">
    <property type="entry name" value="TLCD"/>
</dbReference>
<keyword evidence="3 7" id="KW-1133">Transmembrane helix</keyword>
<dbReference type="GO" id="GO:0016020">
    <property type="term" value="C:membrane"/>
    <property type="evidence" value="ECO:0007669"/>
    <property type="project" value="UniProtKB-SubCell"/>
</dbReference>
<dbReference type="EMBL" id="JAGTXO010000032">
    <property type="protein sequence ID" value="KAG8460529.1"/>
    <property type="molecule type" value="Genomic_DNA"/>
</dbReference>
<dbReference type="AlphaFoldDB" id="A0A8J5XAJ5"/>
<dbReference type="GO" id="GO:0055088">
    <property type="term" value="P:lipid homeostasis"/>
    <property type="evidence" value="ECO:0007669"/>
    <property type="project" value="TreeGrafter"/>
</dbReference>
<organism evidence="9 10">
    <name type="scientific">Diacronema lutheri</name>
    <name type="common">Unicellular marine alga</name>
    <name type="synonym">Monochrysis lutheri</name>
    <dbReference type="NCBI Taxonomy" id="2081491"/>
    <lineage>
        <taxon>Eukaryota</taxon>
        <taxon>Haptista</taxon>
        <taxon>Haptophyta</taxon>
        <taxon>Pavlovophyceae</taxon>
        <taxon>Pavlovales</taxon>
        <taxon>Pavlovaceae</taxon>
        <taxon>Diacronema</taxon>
    </lineage>
</organism>
<keyword evidence="4 5" id="KW-0472">Membrane</keyword>